<dbReference type="GO" id="GO:0005737">
    <property type="term" value="C:cytoplasm"/>
    <property type="evidence" value="ECO:0007669"/>
    <property type="project" value="UniProtKB-SubCell"/>
</dbReference>
<evidence type="ECO:0000256" key="2">
    <source>
        <dbReference type="ARBA" id="ARBA00009008"/>
    </source>
</evidence>
<dbReference type="STRING" id="526227.Mesil_2262"/>
<evidence type="ECO:0000256" key="4">
    <source>
        <dbReference type="ARBA" id="ARBA00022618"/>
    </source>
</evidence>
<evidence type="ECO:0000256" key="5">
    <source>
        <dbReference type="ARBA" id="ARBA00023054"/>
    </source>
</evidence>
<dbReference type="EMBL" id="CP002042">
    <property type="protein sequence ID" value="ADH64128.1"/>
    <property type="molecule type" value="Genomic_DNA"/>
</dbReference>
<dbReference type="OrthoDB" id="9815492at2"/>
<evidence type="ECO:0000256" key="6">
    <source>
        <dbReference type="ARBA" id="ARBA00023306"/>
    </source>
</evidence>
<keyword evidence="5 7" id="KW-0175">Coiled coil</keyword>
<keyword evidence="9" id="KW-1185">Reference proteome</keyword>
<proteinExistence type="inferred from homology"/>
<comment type="subcellular location">
    <subcellularLocation>
        <location evidence="1">Cytoplasm</location>
    </subcellularLocation>
</comment>
<dbReference type="NCBIfam" id="TIGR03544">
    <property type="entry name" value="DivI1A_domain"/>
    <property type="match status" value="1"/>
</dbReference>
<organism evidence="8 9">
    <name type="scientific">Allomeiothermus silvanus (strain ATCC 700542 / DSM 9946 / NBRC 106475 / NCIMB 13440 / VI-R2)</name>
    <name type="common">Thermus silvanus</name>
    <dbReference type="NCBI Taxonomy" id="526227"/>
    <lineage>
        <taxon>Bacteria</taxon>
        <taxon>Thermotogati</taxon>
        <taxon>Deinococcota</taxon>
        <taxon>Deinococci</taxon>
        <taxon>Thermales</taxon>
        <taxon>Thermaceae</taxon>
        <taxon>Allomeiothermus</taxon>
    </lineage>
</organism>
<keyword evidence="4" id="KW-0132">Cell division</keyword>
<protein>
    <submittedName>
        <fullName evidence="8">DivIVA domain protein</fullName>
    </submittedName>
</protein>
<evidence type="ECO:0000256" key="3">
    <source>
        <dbReference type="ARBA" id="ARBA00022490"/>
    </source>
</evidence>
<dbReference type="GO" id="GO:0051301">
    <property type="term" value="P:cell division"/>
    <property type="evidence" value="ECO:0007669"/>
    <property type="project" value="UniProtKB-KW"/>
</dbReference>
<evidence type="ECO:0000313" key="8">
    <source>
        <dbReference type="EMBL" id="ADH64128.1"/>
    </source>
</evidence>
<dbReference type="Pfam" id="PF05103">
    <property type="entry name" value="DivIVA"/>
    <property type="match status" value="1"/>
</dbReference>
<dbReference type="InterPro" id="IPR007793">
    <property type="entry name" value="DivIVA_fam"/>
</dbReference>
<dbReference type="eggNOG" id="COG3599">
    <property type="taxonomic scope" value="Bacteria"/>
</dbReference>
<keyword evidence="3" id="KW-0963">Cytoplasm</keyword>
<dbReference type="KEGG" id="msv:Mesil_2262"/>
<dbReference type="Proteomes" id="UP000001916">
    <property type="component" value="Chromosome"/>
</dbReference>
<keyword evidence="6" id="KW-0131">Cell cycle</keyword>
<dbReference type="HOGENOM" id="CLU_076854_2_0_0"/>
<evidence type="ECO:0000256" key="1">
    <source>
        <dbReference type="ARBA" id="ARBA00004496"/>
    </source>
</evidence>
<feature type="coiled-coil region" evidence="7">
    <location>
        <begin position="56"/>
        <end position="151"/>
    </location>
</feature>
<dbReference type="InterPro" id="IPR019933">
    <property type="entry name" value="DivIVA_domain"/>
</dbReference>
<dbReference type="Gene3D" id="6.10.250.660">
    <property type="match status" value="1"/>
</dbReference>
<dbReference type="PANTHER" id="PTHR35794:SF2">
    <property type="entry name" value="CELL DIVISION PROTEIN DIVIVA"/>
    <property type="match status" value="1"/>
</dbReference>
<dbReference type="PANTHER" id="PTHR35794">
    <property type="entry name" value="CELL DIVISION PROTEIN DIVIVA"/>
    <property type="match status" value="1"/>
</dbReference>
<comment type="similarity">
    <text evidence="2">Belongs to the DivIVA family.</text>
</comment>
<evidence type="ECO:0000313" key="9">
    <source>
        <dbReference type="Proteomes" id="UP000001916"/>
    </source>
</evidence>
<evidence type="ECO:0000256" key="7">
    <source>
        <dbReference type="SAM" id="Coils"/>
    </source>
</evidence>
<sequence length="168" mass="19254">MPDKVDDSVETVIATLPGVQTQLTALDVRYQEFKRGMRGYVVADVREYLGRVADQLGMLLDQNEALRSRIRALEAELAEAKEGEAELRRAVVAAERIAREIRAQAERDAELIKKEAESAREVSLQEVVAEMKRVRVEIEQLKNERDLFVSQFRAMLEGYLSSLEKYRR</sequence>
<gene>
    <name evidence="8" type="ordered locus">Mesil_2262</name>
</gene>
<reference evidence="8 9" key="1">
    <citation type="journal article" date="2010" name="Stand. Genomic Sci.">
        <title>Complete genome sequence of Meiothermus silvanus type strain (VI-R2).</title>
        <authorList>
            <person name="Sikorski J."/>
            <person name="Tindall B.J."/>
            <person name="Lowry S."/>
            <person name="Lucas S."/>
            <person name="Nolan M."/>
            <person name="Copeland A."/>
            <person name="Glavina Del Rio T."/>
            <person name="Tice H."/>
            <person name="Cheng J.F."/>
            <person name="Han C."/>
            <person name="Pitluck S."/>
            <person name="Liolios K."/>
            <person name="Ivanova N."/>
            <person name="Mavromatis K."/>
            <person name="Mikhailova N."/>
            <person name="Pati A."/>
            <person name="Goodwin L."/>
            <person name="Chen A."/>
            <person name="Palaniappan K."/>
            <person name="Land M."/>
            <person name="Hauser L."/>
            <person name="Chang Y.J."/>
            <person name="Jeffries C.D."/>
            <person name="Rohde M."/>
            <person name="Goker M."/>
            <person name="Woyke T."/>
            <person name="Bristow J."/>
            <person name="Eisen J.A."/>
            <person name="Markowitz V."/>
            <person name="Hugenholtz P."/>
            <person name="Kyrpides N.C."/>
            <person name="Klenk H.P."/>
            <person name="Lapidus A."/>
        </authorList>
    </citation>
    <scope>NUCLEOTIDE SEQUENCE [LARGE SCALE GENOMIC DNA]</scope>
    <source>
        <strain evidence="9">ATCC 700542 / DSM 9946 / VI-R2</strain>
    </source>
</reference>
<name>D7BIF3_ALLS1</name>
<dbReference type="AlphaFoldDB" id="D7BIF3"/>
<dbReference type="RefSeq" id="WP_013158673.1">
    <property type="nucleotide sequence ID" value="NC_014212.1"/>
</dbReference>
<accession>D7BIF3</accession>